<accession>A0ACD5ID43</accession>
<gene>
    <name evidence="1" type="ORF">HF292_008005</name>
</gene>
<reference evidence="1 2" key="1">
    <citation type="journal article" date="2021" name="ISME J.">
        <title>Genomic evolution of the class Acidithiobacillia: deep-branching Proteobacteria living in extreme acidic conditions.</title>
        <authorList>
            <person name="Moya-Beltran A."/>
            <person name="Beard S."/>
            <person name="Rojas-Villalobos C."/>
            <person name="Issotta F."/>
            <person name="Gallardo Y."/>
            <person name="Ulloa R."/>
            <person name="Giaveno A."/>
            <person name="Degli Esposti M."/>
            <person name="Johnson D.B."/>
            <person name="Quatrini R."/>
        </authorList>
    </citation>
    <scope>NUCLEOTIDE SEQUENCE [LARGE SCALE GENOMIC DNA]</scope>
    <source>
        <strain evidence="1 2">CF3</strain>
    </source>
</reference>
<name>A0ACD5ID43_9PROT</name>
<keyword evidence="2" id="KW-1185">Reference proteome</keyword>
<protein>
    <submittedName>
        <fullName evidence="1">Uncharacterized protein</fullName>
    </submittedName>
</protein>
<sequence length="95" mass="11013">MKGLARVYVPEVIEWTKKDTGEFKRMWKQSYDLEQGSGVRTLQSDFMHAVETEVWPSGEYELEFFLEKDRRGFLVLKVSSKRLLKGDARPQAVAG</sequence>
<evidence type="ECO:0000313" key="1">
    <source>
        <dbReference type="EMBL" id="XRP71758.1"/>
    </source>
</evidence>
<proteinExistence type="predicted"/>
<organism evidence="1 2">
    <name type="scientific">Acidithiobacillus ferruginosus</name>
    <dbReference type="NCBI Taxonomy" id="3063951"/>
    <lineage>
        <taxon>Bacteria</taxon>
        <taxon>Pseudomonadati</taxon>
        <taxon>Pseudomonadota</taxon>
        <taxon>Acidithiobacillia</taxon>
        <taxon>Acidithiobacillales</taxon>
        <taxon>Acidithiobacillaceae</taxon>
        <taxon>Acidithiobacillus</taxon>
    </lineage>
</organism>
<evidence type="ECO:0000313" key="2">
    <source>
        <dbReference type="Proteomes" id="UP001196097"/>
    </source>
</evidence>
<dbReference type="EMBL" id="CP130946">
    <property type="protein sequence ID" value="XRP71758.1"/>
    <property type="molecule type" value="Genomic_DNA"/>
</dbReference>
<dbReference type="Proteomes" id="UP001196097">
    <property type="component" value="Chromosome"/>
</dbReference>